<organism evidence="1 2">
    <name type="scientific">Gardnerella vaginalis</name>
    <dbReference type="NCBI Taxonomy" id="2702"/>
    <lineage>
        <taxon>Bacteria</taxon>
        <taxon>Bacillati</taxon>
        <taxon>Actinomycetota</taxon>
        <taxon>Actinomycetes</taxon>
        <taxon>Bifidobacteriales</taxon>
        <taxon>Bifidobacteriaceae</taxon>
        <taxon>Gardnerella</taxon>
    </lineage>
</organism>
<dbReference type="EMBL" id="LRQB01000033">
    <property type="protein sequence ID" value="KXA21296.1"/>
    <property type="molecule type" value="Genomic_DNA"/>
</dbReference>
<evidence type="ECO:0000313" key="2">
    <source>
        <dbReference type="Proteomes" id="UP000070687"/>
    </source>
</evidence>
<comment type="caution">
    <text evidence="1">The sequence shown here is derived from an EMBL/GenBank/DDBJ whole genome shotgun (WGS) entry which is preliminary data.</text>
</comment>
<dbReference type="Proteomes" id="UP000070687">
    <property type="component" value="Unassembled WGS sequence"/>
</dbReference>
<name>A0A133NYC2_GARVA</name>
<reference evidence="1 2" key="1">
    <citation type="submission" date="2016-01" db="EMBL/GenBank/DDBJ databases">
        <authorList>
            <person name="Oliw E.H."/>
        </authorList>
    </citation>
    <scope>NUCLEOTIDE SEQUENCE [LARGE SCALE GENOMIC DNA]</scope>
    <source>
        <strain evidence="1 2">PSS_7772B</strain>
    </source>
</reference>
<accession>A0A133NYC2</accession>
<protein>
    <submittedName>
        <fullName evidence="1">Uncharacterized protein</fullName>
    </submittedName>
</protein>
<proteinExistence type="predicted"/>
<dbReference type="AlphaFoldDB" id="A0A133NYC2"/>
<dbReference type="PATRIC" id="fig|2702.100.peg.577"/>
<sequence length="57" mass="7049">MQTHTRQLRSFVQDYKQKQFAYIMLKTLVAYRKMMLLIQNTHEIMHQKKIVKIMRHA</sequence>
<evidence type="ECO:0000313" key="1">
    <source>
        <dbReference type="EMBL" id="KXA21296.1"/>
    </source>
</evidence>
<gene>
    <name evidence="1" type="ORF">HMPREF3208_00599</name>
</gene>